<proteinExistence type="predicted"/>
<feature type="signal peptide" evidence="1">
    <location>
        <begin position="1"/>
        <end position="18"/>
    </location>
</feature>
<dbReference type="RefSeq" id="WP_103247091.1">
    <property type="nucleotide sequence ID" value="NZ_PPED02000004.1"/>
</dbReference>
<organism evidence="2 3">
    <name type="scientific">Chryseobacterium phosphatilyticum</name>
    <dbReference type="NCBI Taxonomy" id="475075"/>
    <lineage>
        <taxon>Bacteria</taxon>
        <taxon>Pseudomonadati</taxon>
        <taxon>Bacteroidota</taxon>
        <taxon>Flavobacteriia</taxon>
        <taxon>Flavobacteriales</taxon>
        <taxon>Weeksellaceae</taxon>
        <taxon>Chryseobacterium group</taxon>
        <taxon>Chryseobacterium</taxon>
    </lineage>
</organism>
<gene>
    <name evidence="2" type="ORF">C1631_016535</name>
</gene>
<dbReference type="EMBL" id="PPED02000004">
    <property type="protein sequence ID" value="PWN68305.1"/>
    <property type="molecule type" value="Genomic_DNA"/>
</dbReference>
<dbReference type="OrthoDB" id="1246284at2"/>
<keyword evidence="1" id="KW-0732">Signal</keyword>
<dbReference type="Proteomes" id="UP000236594">
    <property type="component" value="Unassembled WGS sequence"/>
</dbReference>
<evidence type="ECO:0000256" key="1">
    <source>
        <dbReference type="SAM" id="SignalP"/>
    </source>
</evidence>
<keyword evidence="3" id="KW-1185">Reference proteome</keyword>
<comment type="caution">
    <text evidence="2">The sequence shown here is derived from an EMBL/GenBank/DDBJ whole genome shotgun (WGS) entry which is preliminary data.</text>
</comment>
<sequence length="405" mass="42275">MKKTLLLLSAVVSVTAASQIGINTSNPQGIFHVDGSKDNAVTGVPTILQQANDFTITSTGSVGVGTVVPHSSALLDINTDGLAANNKKGVLFPRVPLNSNTDVITIPNPATGLMVYNTGTGSLLNAGYVYWNGSEWRSITNTTSIAPKISSLNCSGAKLNPPTYTAGQVYNGTMTVPYSGGNGGSYPAGSSIVSTGVTGLTATLQGGTLSNGGGFLTYFVSGTPSASSPNTASFVIPPMFGASSCTATVGADVLNIGETVTAIYSVPNATAANTAFNLSSYVAANGLQPLPTIDGIEVSLQGNSSAYYYPRIYNRASTSQLISYQSFATQVNQNKTNLNVTLASGDFENTDSDGIVYWTTSAAEVETTNLQVQVNTNTYRWYEIKWWCMEVSGAKKIFISLTRKA</sequence>
<dbReference type="AlphaFoldDB" id="A0A316X3K2"/>
<accession>A0A316X3K2</accession>
<protein>
    <submittedName>
        <fullName evidence="2">Uncharacterized protein</fullName>
    </submittedName>
</protein>
<evidence type="ECO:0000313" key="3">
    <source>
        <dbReference type="Proteomes" id="UP000236594"/>
    </source>
</evidence>
<name>A0A316X3K2_9FLAO</name>
<evidence type="ECO:0000313" key="2">
    <source>
        <dbReference type="EMBL" id="PWN68305.1"/>
    </source>
</evidence>
<reference evidence="2 3" key="1">
    <citation type="submission" date="2018-04" db="EMBL/GenBank/DDBJ databases">
        <title>Draft Genome Sequence of Phosphate-Solubilizing Chryseobacterium sp. ISE14 that is a Biocontrol and Plant Growth-Promoting Rhizobacterium Isolated from Cucumber.</title>
        <authorList>
            <person name="Jeong J.-J."/>
            <person name="Sang M.K."/>
            <person name="Choi I.-G."/>
            <person name="Kim K.D."/>
        </authorList>
    </citation>
    <scope>NUCLEOTIDE SEQUENCE [LARGE SCALE GENOMIC DNA]</scope>
    <source>
        <strain evidence="2 3">ISE14</strain>
    </source>
</reference>
<feature type="chain" id="PRO_5016330470" evidence="1">
    <location>
        <begin position="19"/>
        <end position="405"/>
    </location>
</feature>